<dbReference type="PROSITE" id="PS51898">
    <property type="entry name" value="TYR_RECOMBINASE"/>
    <property type="match status" value="1"/>
</dbReference>
<name>A0A840TJI5_9BACT</name>
<evidence type="ECO:0000313" key="5">
    <source>
        <dbReference type="EMBL" id="MBB5283594.1"/>
    </source>
</evidence>
<comment type="similarity">
    <text evidence="1">Belongs to the 'phage' integrase family.</text>
</comment>
<keyword evidence="2" id="KW-0238">DNA-binding</keyword>
<dbReference type="GO" id="GO:0015074">
    <property type="term" value="P:DNA integration"/>
    <property type="evidence" value="ECO:0007669"/>
    <property type="project" value="InterPro"/>
</dbReference>
<dbReference type="RefSeq" id="WP_221307408.1">
    <property type="nucleotide sequence ID" value="NZ_JACHGF010000002.1"/>
</dbReference>
<dbReference type="Gene3D" id="1.10.150.130">
    <property type="match status" value="1"/>
</dbReference>
<dbReference type="Gene3D" id="1.10.443.10">
    <property type="entry name" value="Intergrase catalytic core"/>
    <property type="match status" value="1"/>
</dbReference>
<keyword evidence="3" id="KW-0233">DNA recombination</keyword>
<comment type="caution">
    <text evidence="5">The sequence shown here is derived from an EMBL/GenBank/DDBJ whole genome shotgun (WGS) entry which is preliminary data.</text>
</comment>
<evidence type="ECO:0000313" key="6">
    <source>
        <dbReference type="Proteomes" id="UP000557307"/>
    </source>
</evidence>
<dbReference type="PANTHER" id="PTHR30349">
    <property type="entry name" value="PHAGE INTEGRASE-RELATED"/>
    <property type="match status" value="1"/>
</dbReference>
<sequence length="431" mass="50458">MEQSIFEIKRSISFFLEKRKDKDGQLIRTNVPIRMAISFNGRRVMLNAGYRVDASKWNEDKQRVIPNTTHPKQVTASAINTRLNNLESGVDHFFKTCEVKRTVPTLADVRQVVDQISKQKQFKKENFFTVFDEFVKSVGRENDWVSDTYIKFSVIKNHLQEFDKAISFEGFTVDRMLDYVTYLRTKRNMRNTTIVKSLSFVKWFLRWAIKNGYPVSQTTLDFNPKLKGTDGKIKKVVFLTVEELTHLYNFPIPESKGYLDRVRDVFIFCCFTGLRYSDAYNLRKADDKGSYIEFVAQKTSESLKVETNKYSRAILDKYREVPLKDGKALPVITNQKMNEYLKELGELAKLDTPETLVYFKGNERIEEVHPKYALLSTHCGRKTFITNLLYLGVSDHVIRKWTGHRDHKSFDVYHTIVDEIKAREMSKFNEI</sequence>
<dbReference type="Pfam" id="PF13102">
    <property type="entry name" value="Phage_int_SAM_5"/>
    <property type="match status" value="1"/>
</dbReference>
<dbReference type="Proteomes" id="UP000557307">
    <property type="component" value="Unassembled WGS sequence"/>
</dbReference>
<reference evidence="5 6" key="1">
    <citation type="submission" date="2020-08" db="EMBL/GenBank/DDBJ databases">
        <title>Genomic Encyclopedia of Type Strains, Phase IV (KMG-IV): sequencing the most valuable type-strain genomes for metagenomic binning, comparative biology and taxonomic classification.</title>
        <authorList>
            <person name="Goeker M."/>
        </authorList>
    </citation>
    <scope>NUCLEOTIDE SEQUENCE [LARGE SCALE GENOMIC DNA]</scope>
    <source>
        <strain evidence="5 6">DSM 105074</strain>
    </source>
</reference>
<gene>
    <name evidence="5" type="ORF">HNQ92_001720</name>
</gene>
<dbReference type="InterPro" id="IPR025269">
    <property type="entry name" value="SAM-like_dom"/>
</dbReference>
<feature type="domain" description="Tyr recombinase" evidence="4">
    <location>
        <begin position="234"/>
        <end position="427"/>
    </location>
</feature>
<dbReference type="SUPFAM" id="SSF56349">
    <property type="entry name" value="DNA breaking-rejoining enzymes"/>
    <property type="match status" value="1"/>
</dbReference>
<dbReference type="InterPro" id="IPR010998">
    <property type="entry name" value="Integrase_recombinase_N"/>
</dbReference>
<evidence type="ECO:0000259" key="4">
    <source>
        <dbReference type="PROSITE" id="PS51898"/>
    </source>
</evidence>
<dbReference type="InterPro" id="IPR035386">
    <property type="entry name" value="Arm-DNA-bind_5"/>
</dbReference>
<accession>A0A840TJI5</accession>
<dbReference type="InterPro" id="IPR002104">
    <property type="entry name" value="Integrase_catalytic"/>
</dbReference>
<evidence type="ECO:0000256" key="1">
    <source>
        <dbReference type="ARBA" id="ARBA00008857"/>
    </source>
</evidence>
<dbReference type="PANTHER" id="PTHR30349:SF64">
    <property type="entry name" value="PROPHAGE INTEGRASE INTD-RELATED"/>
    <property type="match status" value="1"/>
</dbReference>
<protein>
    <submittedName>
        <fullName evidence="5">Integrase</fullName>
    </submittedName>
</protein>
<dbReference type="InterPro" id="IPR013762">
    <property type="entry name" value="Integrase-like_cat_sf"/>
</dbReference>
<organism evidence="5 6">
    <name type="scientific">Rhabdobacter roseus</name>
    <dbReference type="NCBI Taxonomy" id="1655419"/>
    <lineage>
        <taxon>Bacteria</taxon>
        <taxon>Pseudomonadati</taxon>
        <taxon>Bacteroidota</taxon>
        <taxon>Cytophagia</taxon>
        <taxon>Cytophagales</taxon>
        <taxon>Cytophagaceae</taxon>
        <taxon>Rhabdobacter</taxon>
    </lineage>
</organism>
<keyword evidence="6" id="KW-1185">Reference proteome</keyword>
<dbReference type="Pfam" id="PF17293">
    <property type="entry name" value="Arm-DNA-bind_5"/>
    <property type="match status" value="1"/>
</dbReference>
<dbReference type="CDD" id="cd01185">
    <property type="entry name" value="INTN1_C_like"/>
    <property type="match status" value="1"/>
</dbReference>
<dbReference type="AlphaFoldDB" id="A0A840TJI5"/>
<dbReference type="GO" id="GO:0003677">
    <property type="term" value="F:DNA binding"/>
    <property type="evidence" value="ECO:0007669"/>
    <property type="project" value="UniProtKB-KW"/>
</dbReference>
<dbReference type="InterPro" id="IPR011010">
    <property type="entry name" value="DNA_brk_join_enz"/>
</dbReference>
<dbReference type="EMBL" id="JACHGF010000002">
    <property type="protein sequence ID" value="MBB5283594.1"/>
    <property type="molecule type" value="Genomic_DNA"/>
</dbReference>
<evidence type="ECO:0000256" key="3">
    <source>
        <dbReference type="ARBA" id="ARBA00023172"/>
    </source>
</evidence>
<dbReference type="InterPro" id="IPR050090">
    <property type="entry name" value="Tyrosine_recombinase_XerCD"/>
</dbReference>
<proteinExistence type="inferred from homology"/>
<evidence type="ECO:0000256" key="2">
    <source>
        <dbReference type="ARBA" id="ARBA00023125"/>
    </source>
</evidence>
<dbReference type="GO" id="GO:0006310">
    <property type="term" value="P:DNA recombination"/>
    <property type="evidence" value="ECO:0007669"/>
    <property type="project" value="UniProtKB-KW"/>
</dbReference>